<organism evidence="1 2">
    <name type="scientific">Shigella phage Sd1</name>
    <dbReference type="NCBI Taxonomy" id="2024313"/>
    <lineage>
        <taxon>Viruses</taxon>
        <taxon>Duplodnaviria</taxon>
        <taxon>Heunggongvirae</taxon>
        <taxon>Uroviricota</taxon>
        <taxon>Caudoviricetes</taxon>
        <taxon>Drexlerviridae</taxon>
        <taxon>Rogunavirinae</taxon>
        <taxon>Wilsonroadvirus</taxon>
        <taxon>Wilsonroadvirus Sd1</taxon>
    </lineage>
</organism>
<sequence>MKRIRVLCSATRDIVVGGEVIIKAGHTFKCYMVGVGHYYVNRKGMRFNLIDGEFKVNSIFC</sequence>
<evidence type="ECO:0000313" key="2">
    <source>
        <dbReference type="Proteomes" id="UP000226171"/>
    </source>
</evidence>
<gene>
    <name evidence="1" type="ORF">Sd1_gp70</name>
</gene>
<accession>A0A291AYN4</accession>
<protein>
    <submittedName>
        <fullName evidence="1">Uncharacterized protein</fullName>
    </submittedName>
</protein>
<keyword evidence="2" id="KW-1185">Reference proteome</keyword>
<evidence type="ECO:0000313" key="1">
    <source>
        <dbReference type="EMBL" id="ATE86136.1"/>
    </source>
</evidence>
<proteinExistence type="predicted"/>
<name>A0A291AYN4_9CAUD</name>
<reference evidence="1 2" key="1">
    <citation type="submission" date="2017-05" db="EMBL/GenBank/DDBJ databases">
        <title>The isolation and characterization of 16 novel Shigella-infecting phages from the environment.</title>
        <authorList>
            <person name="Doore S.M."/>
            <person name="Schrad J.R."/>
            <person name="Dover J.A."/>
            <person name="Parent K.N."/>
        </authorList>
    </citation>
    <scope>NUCLEOTIDE SEQUENCE [LARGE SCALE GENOMIC DNA]</scope>
</reference>
<dbReference type="Proteomes" id="UP000226171">
    <property type="component" value="Segment"/>
</dbReference>
<dbReference type="EMBL" id="MF158042">
    <property type="protein sequence ID" value="ATE86136.1"/>
    <property type="molecule type" value="Genomic_DNA"/>
</dbReference>